<keyword evidence="6" id="KW-0460">Magnesium</keyword>
<feature type="site" description="Interaction with DNA" evidence="10">
    <location>
        <position position="140"/>
    </location>
</feature>
<dbReference type="PRINTS" id="PR00417">
    <property type="entry name" value="PRTPISMRASEI"/>
</dbReference>
<keyword evidence="3" id="KW-0479">Metal-binding</keyword>
<comment type="similarity">
    <text evidence="2 10">Belongs to the type IA topoisomerase family.</text>
</comment>
<dbReference type="NCBIfam" id="TIGR01051">
    <property type="entry name" value="topA_bact"/>
    <property type="match status" value="1"/>
</dbReference>
<dbReference type="InterPro" id="IPR003601">
    <property type="entry name" value="Topo_IA_2"/>
</dbReference>
<comment type="catalytic activity">
    <reaction evidence="1 10">
        <text>ATP-independent breakage of single-stranded DNA, followed by passage and rejoining.</text>
        <dbReference type="EC" id="5.6.2.1"/>
    </reaction>
</comment>
<dbReference type="InterPro" id="IPR003602">
    <property type="entry name" value="Topo_IA_DNA-bd_dom"/>
</dbReference>
<dbReference type="Gene3D" id="1.10.290.10">
    <property type="entry name" value="Topoisomerase I, domain 4"/>
    <property type="match status" value="1"/>
</dbReference>
<dbReference type="InterPro" id="IPR005733">
    <property type="entry name" value="TopoI_bac-type"/>
</dbReference>
<comment type="caution">
    <text evidence="10">Lacks conserved residue(s) required for the propagation of feature annotation.</text>
</comment>
<feature type="active site" description="O-(5'-phospho-DNA)-tyrosine intermediate" evidence="10">
    <location>
        <position position="296"/>
    </location>
</feature>
<dbReference type="CDD" id="cd03363">
    <property type="entry name" value="TOPRIM_TopoIA_TopoI"/>
    <property type="match status" value="1"/>
</dbReference>
<protein>
    <recommendedName>
        <fullName evidence="10">DNA topoisomerase 1</fullName>
        <ecNumber evidence="10">5.6.2.1</ecNumber>
    </recommendedName>
    <alternativeName>
        <fullName evidence="10">DNA topoisomerase I</fullName>
    </alternativeName>
</protein>
<dbReference type="Gene3D" id="2.70.20.10">
    <property type="entry name" value="Topoisomerase I, domain 3"/>
    <property type="match status" value="1"/>
</dbReference>
<reference evidence="13" key="2">
    <citation type="submission" date="2022-11" db="EMBL/GenBank/DDBJ databases">
        <title>complete genomes of mycoplasma synoviae ZX313 strain and SD2 strain.</title>
        <authorList>
            <person name="Zhong Q."/>
        </authorList>
    </citation>
    <scope>NUCLEOTIDE SEQUENCE</scope>
    <source>
        <strain evidence="13">SD2</strain>
    </source>
</reference>
<keyword evidence="8 10" id="KW-0238">DNA-binding</keyword>
<dbReference type="CDD" id="cd00186">
    <property type="entry name" value="TOP1Ac"/>
    <property type="match status" value="1"/>
</dbReference>
<dbReference type="InterPro" id="IPR023406">
    <property type="entry name" value="Topo_IA_AS"/>
</dbReference>
<dbReference type="InterPro" id="IPR023405">
    <property type="entry name" value="Topo_IA_core_domain"/>
</dbReference>
<evidence type="ECO:0000313" key="13">
    <source>
        <dbReference type="EMBL" id="UZW64295.1"/>
    </source>
</evidence>
<evidence type="ECO:0000256" key="8">
    <source>
        <dbReference type="ARBA" id="ARBA00023125"/>
    </source>
</evidence>
<evidence type="ECO:0000256" key="2">
    <source>
        <dbReference type="ARBA" id="ARBA00009446"/>
    </source>
</evidence>
<feature type="domain" description="Topo IA-type catalytic" evidence="12">
    <location>
        <begin position="129"/>
        <end position="551"/>
    </location>
</feature>
<dbReference type="Pfam" id="PF01131">
    <property type="entry name" value="Topoisom_bac"/>
    <property type="match status" value="1"/>
</dbReference>
<dbReference type="SUPFAM" id="SSF56712">
    <property type="entry name" value="Prokaryotic type I DNA topoisomerase"/>
    <property type="match status" value="1"/>
</dbReference>
<feature type="site" description="Interaction with DNA" evidence="10">
    <location>
        <position position="143"/>
    </location>
</feature>
<feature type="region of interest" description="Interaction with DNA" evidence="10">
    <location>
        <begin position="166"/>
        <end position="171"/>
    </location>
</feature>
<dbReference type="Gene3D" id="3.40.50.140">
    <property type="match status" value="1"/>
</dbReference>
<dbReference type="GO" id="GO:0003677">
    <property type="term" value="F:DNA binding"/>
    <property type="evidence" value="ECO:0007669"/>
    <property type="project" value="UniProtKB-KW"/>
</dbReference>
<reference evidence="13" key="1">
    <citation type="submission" date="2022-10" db="EMBL/GenBank/DDBJ databases">
        <authorList>
            <person name="Wei X."/>
        </authorList>
    </citation>
    <scope>NUCLEOTIDE SEQUENCE</scope>
    <source>
        <strain evidence="13">SD2</strain>
    </source>
</reference>
<evidence type="ECO:0000256" key="6">
    <source>
        <dbReference type="ARBA" id="ARBA00022842"/>
    </source>
</evidence>
<feature type="site" description="Interaction with DNA" evidence="10">
    <location>
        <position position="32"/>
    </location>
</feature>
<dbReference type="EC" id="5.6.2.1" evidence="10"/>
<dbReference type="SMART" id="SM00437">
    <property type="entry name" value="TOP1Ac"/>
    <property type="match status" value="1"/>
</dbReference>
<dbReference type="InterPro" id="IPR028612">
    <property type="entry name" value="Topoisom_1_IA"/>
</dbReference>
<feature type="site" description="Interaction with DNA" evidence="10">
    <location>
        <position position="482"/>
    </location>
</feature>
<dbReference type="EMBL" id="CP107525">
    <property type="protein sequence ID" value="UZW64295.1"/>
    <property type="molecule type" value="Genomic_DNA"/>
</dbReference>
<evidence type="ECO:0000259" key="11">
    <source>
        <dbReference type="PROSITE" id="PS50880"/>
    </source>
</evidence>
<dbReference type="PANTHER" id="PTHR42785">
    <property type="entry name" value="DNA TOPOISOMERASE, TYPE IA, CORE"/>
    <property type="match status" value="1"/>
</dbReference>
<dbReference type="InterPro" id="IPR013498">
    <property type="entry name" value="Topo_IA_Znf"/>
</dbReference>
<evidence type="ECO:0000313" key="14">
    <source>
        <dbReference type="Proteomes" id="UP001164481"/>
    </source>
</evidence>
<dbReference type="Gene3D" id="3.30.65.10">
    <property type="entry name" value="Bacterial Topoisomerase I, domain 1"/>
    <property type="match status" value="1"/>
</dbReference>
<dbReference type="Proteomes" id="UP001164481">
    <property type="component" value="Chromosome"/>
</dbReference>
<keyword evidence="4" id="KW-0863">Zinc-finger</keyword>
<evidence type="ECO:0000256" key="4">
    <source>
        <dbReference type="ARBA" id="ARBA00022771"/>
    </source>
</evidence>
<dbReference type="GO" id="GO:0003917">
    <property type="term" value="F:DNA topoisomerase type I (single strand cut, ATP-independent) activity"/>
    <property type="evidence" value="ECO:0007669"/>
    <property type="project" value="UniProtKB-UniRule"/>
</dbReference>
<evidence type="ECO:0000259" key="12">
    <source>
        <dbReference type="PROSITE" id="PS52039"/>
    </source>
</evidence>
<proteinExistence type="inferred from homology"/>
<dbReference type="AlphaFoldDB" id="A0AAN1B341"/>
<dbReference type="Gene3D" id="1.10.460.10">
    <property type="entry name" value="Topoisomerase I, domain 2"/>
    <property type="match status" value="1"/>
</dbReference>
<comment type="function">
    <text evidence="10">Releases the supercoiling and torsional tension of DNA, which is introduced during the DNA replication and transcription, by transiently cleaving and rejoining one strand of the DNA duplex. Introduces a single-strand break via transesterification at a target site in duplex DNA. The scissile phosphodiester is attacked by the catalytic tyrosine of the enzyme, resulting in the formation of a DNA-(5'-phosphotyrosyl)-enzyme intermediate and the expulsion of a 3'-OH DNA strand. The free DNA strand then undergoes passage around the unbroken strand, thus removing DNA supercoils. Finally, in the religation step, the DNA 3'-OH attacks the covalent intermediate to expel the active-site tyrosine and restore the DNA phosphodiester backbone.</text>
</comment>
<evidence type="ECO:0000256" key="3">
    <source>
        <dbReference type="ARBA" id="ARBA00022723"/>
    </source>
</evidence>
<dbReference type="InterPro" id="IPR013824">
    <property type="entry name" value="Topo_IA_cen_sub1"/>
</dbReference>
<dbReference type="SMART" id="SM00436">
    <property type="entry name" value="TOP1Bc"/>
    <property type="match status" value="1"/>
</dbReference>
<evidence type="ECO:0000256" key="1">
    <source>
        <dbReference type="ARBA" id="ARBA00000213"/>
    </source>
</evidence>
<keyword evidence="7 10" id="KW-0799">Topoisomerase</keyword>
<evidence type="ECO:0000256" key="7">
    <source>
        <dbReference type="ARBA" id="ARBA00023029"/>
    </source>
</evidence>
<gene>
    <name evidence="10 13" type="primary">topA</name>
    <name evidence="13" type="ORF">OIE46_02860</name>
</gene>
<dbReference type="InterPro" id="IPR013497">
    <property type="entry name" value="Topo_IA_cen"/>
</dbReference>
<dbReference type="PROSITE" id="PS52039">
    <property type="entry name" value="TOPO_IA_2"/>
    <property type="match status" value="1"/>
</dbReference>
<dbReference type="InterPro" id="IPR013825">
    <property type="entry name" value="Topo_IA_cen_sub2"/>
</dbReference>
<name>A0AAN1B341_MYCSY</name>
<dbReference type="PROSITE" id="PS00396">
    <property type="entry name" value="TOPO_IA_1"/>
    <property type="match status" value="1"/>
</dbReference>
<evidence type="ECO:0000256" key="5">
    <source>
        <dbReference type="ARBA" id="ARBA00022833"/>
    </source>
</evidence>
<dbReference type="Pfam" id="PF01751">
    <property type="entry name" value="Toprim"/>
    <property type="match status" value="1"/>
</dbReference>
<dbReference type="Pfam" id="PF01396">
    <property type="entry name" value="Zn_ribbon_Top1"/>
    <property type="match status" value="1"/>
</dbReference>
<dbReference type="PROSITE" id="PS50880">
    <property type="entry name" value="TOPRIM"/>
    <property type="match status" value="1"/>
</dbReference>
<dbReference type="GO" id="GO:0006265">
    <property type="term" value="P:DNA topological change"/>
    <property type="evidence" value="ECO:0007669"/>
    <property type="project" value="UniProtKB-UniRule"/>
</dbReference>
<dbReference type="InterPro" id="IPR013826">
    <property type="entry name" value="Topo_IA_cen_sub3"/>
</dbReference>
<dbReference type="HAMAP" id="MF_00952">
    <property type="entry name" value="Topoisom_1_prok"/>
    <property type="match status" value="1"/>
</dbReference>
<evidence type="ECO:0000256" key="9">
    <source>
        <dbReference type="ARBA" id="ARBA00023235"/>
    </source>
</evidence>
<dbReference type="InterPro" id="IPR006171">
    <property type="entry name" value="TOPRIM_dom"/>
</dbReference>
<comment type="subunit">
    <text evidence="10">Monomer.</text>
</comment>
<feature type="site" description="Interaction with DNA" evidence="10">
    <location>
        <position position="298"/>
    </location>
</feature>
<dbReference type="GO" id="GO:0008270">
    <property type="term" value="F:zinc ion binding"/>
    <property type="evidence" value="ECO:0007669"/>
    <property type="project" value="UniProtKB-KW"/>
</dbReference>
<sequence>MNKLVIVESPNKVKTIQKYLGNDYNVISCVGHIYKMKTSGPFGLGIDFENWEPLYEFDSAKKKVGKELKDSLKKAQMVYIATDPDREGESIGENLVSYLKLNDNYKRVTYNEITKDAILKAFDNPHDLNWALINAQKSRRMLDRIIGFRLSKLLQSKLQNAPSNASAGRVQSIALKLVIDREREILAFVPTKYWKLNAFLLNENSLKAQYFNEENSSGQKEWIFESQIKKVKEFFEKLKDKKVKVTKINVIEKKNKALVPFKQAAIYKRSPYSAAMTQSTLQKLYEGYGDGGLISYPRTDSTRLSQTFVNQAKKFIESKYGSEFVSSEVKGFTGDQDAHEAIRPTDLNLLPENLEKLYPTISSNEVNLYKLIYEHTLKALIKPPVIKSKQYIYQVDKYLFKNSFATVTFQGYYCVSAPEEKQEKDPNFEINQEVTVNNFAFEDLETKPTPRYNDGSLIEALDDIKVGRPSTFASTVKIIKDRQYVEVLDSNAIKPTDFGMIVLDKLVNNFPEIINEKYTAEVEGQLDLISENKLEKNQVMHDFYTKFNELYDQVASTMEKTRLEDNFLDEDCPDCSGKLLIRLNRKKQKFIGCKSFPNCTYTRSYEDPNAKKRYYRNYKNTNKSN</sequence>
<dbReference type="InterPro" id="IPR034149">
    <property type="entry name" value="TOPRIM_TopoI"/>
</dbReference>
<keyword evidence="5" id="KW-0862">Zinc</keyword>
<accession>A0AAN1B341</accession>
<organism evidence="13 14">
    <name type="scientific">Mycoplasmopsis synoviae</name>
    <name type="common">Mycoplasma synoviae</name>
    <dbReference type="NCBI Taxonomy" id="2109"/>
    <lineage>
        <taxon>Bacteria</taxon>
        <taxon>Bacillati</taxon>
        <taxon>Mycoplasmatota</taxon>
        <taxon>Mycoplasmoidales</taxon>
        <taxon>Metamycoplasmataceae</taxon>
        <taxon>Mycoplasmopsis</taxon>
    </lineage>
</organism>
<feature type="domain" description="Toprim" evidence="11">
    <location>
        <begin position="2"/>
        <end position="113"/>
    </location>
</feature>
<keyword evidence="9 10" id="KW-0413">Isomerase</keyword>
<dbReference type="SMART" id="SM00493">
    <property type="entry name" value="TOPRIM"/>
    <property type="match status" value="1"/>
</dbReference>
<dbReference type="PANTHER" id="PTHR42785:SF1">
    <property type="entry name" value="DNA TOPOISOMERASE"/>
    <property type="match status" value="1"/>
</dbReference>
<dbReference type="GO" id="GO:0005694">
    <property type="term" value="C:chromosome"/>
    <property type="evidence" value="ECO:0007669"/>
    <property type="project" value="InterPro"/>
</dbReference>
<evidence type="ECO:0000256" key="10">
    <source>
        <dbReference type="HAMAP-Rule" id="MF_00952"/>
    </source>
</evidence>
<dbReference type="RefSeq" id="WP_109537232.1">
    <property type="nucleotide sequence ID" value="NZ_CP012624.1"/>
</dbReference>
<feature type="site" description="Interaction with DNA" evidence="10">
    <location>
        <position position="139"/>
    </location>
</feature>
<dbReference type="InterPro" id="IPR000380">
    <property type="entry name" value="Topo_IA"/>
</dbReference>